<dbReference type="SUPFAM" id="SSF46894">
    <property type="entry name" value="C-terminal effector domain of the bipartite response regulators"/>
    <property type="match status" value="1"/>
</dbReference>
<evidence type="ECO:0000313" key="3">
    <source>
        <dbReference type="Proteomes" id="UP000439113"/>
    </source>
</evidence>
<dbReference type="Proteomes" id="UP000439113">
    <property type="component" value="Unassembled WGS sequence"/>
</dbReference>
<dbReference type="EMBL" id="WNKS01000018">
    <property type="protein sequence ID" value="MTV32523.1"/>
    <property type="molecule type" value="Genomic_DNA"/>
</dbReference>
<dbReference type="RefSeq" id="WP_155447214.1">
    <property type="nucleotide sequence ID" value="NZ_JAOQNR010000007.1"/>
</dbReference>
<organism evidence="2 3">
    <name type="scientific">Rhodoblastus acidophilus</name>
    <name type="common">Rhodopseudomonas acidophila</name>
    <dbReference type="NCBI Taxonomy" id="1074"/>
    <lineage>
        <taxon>Bacteria</taxon>
        <taxon>Pseudomonadati</taxon>
        <taxon>Pseudomonadota</taxon>
        <taxon>Alphaproteobacteria</taxon>
        <taxon>Hyphomicrobiales</taxon>
        <taxon>Rhodoblastaceae</taxon>
        <taxon>Rhodoblastus</taxon>
    </lineage>
</organism>
<sequence>MTSGLLPKLLDCIHAASLDVTRWPDALGAIADALGARSVGLAGLSQKPSDCWGVMVGVDAATVDAYTGYYHARNPAWLASVNAPVGVIQTDGMVVPSHEFEKTEFYNDFLLPQGVTTMASAVLKVESARQTVLTVQGARAFENRQLDLMRRIAPHLMRALDVNTRLALATHAPVATLAHFELTHQAALFVDRDGDVLDANGPARALLLDGLPLDRCGVSRVFDADDSERLRAAIRRCEAKPTTTESVVLRRAGRSALTALVTSIAVDLPWRLPSWPTALVLIEARPERGNDFPFGFTAAEAALAREMLRGHGVAAAAQRLGVARSTTRTHLARLFQKTHTHSQAELVLALLGKTGDVR</sequence>
<evidence type="ECO:0000259" key="1">
    <source>
        <dbReference type="SMART" id="SM00421"/>
    </source>
</evidence>
<comment type="caution">
    <text evidence="2">The sequence shown here is derived from an EMBL/GenBank/DDBJ whole genome shotgun (WGS) entry which is preliminary data.</text>
</comment>
<dbReference type="Gene3D" id="1.10.10.10">
    <property type="entry name" value="Winged helix-like DNA-binding domain superfamily/Winged helix DNA-binding domain"/>
    <property type="match status" value="1"/>
</dbReference>
<dbReference type="GO" id="GO:0006355">
    <property type="term" value="P:regulation of DNA-templated transcription"/>
    <property type="evidence" value="ECO:0007669"/>
    <property type="project" value="InterPro"/>
</dbReference>
<dbReference type="AlphaFoldDB" id="A0A6N8DTL0"/>
<protein>
    <recommendedName>
        <fullName evidence="1">HTH luxR-type domain-containing protein</fullName>
    </recommendedName>
</protein>
<evidence type="ECO:0000313" key="2">
    <source>
        <dbReference type="EMBL" id="MTV32523.1"/>
    </source>
</evidence>
<accession>A0A6N8DTL0</accession>
<dbReference type="GO" id="GO:0003677">
    <property type="term" value="F:DNA binding"/>
    <property type="evidence" value="ECO:0007669"/>
    <property type="project" value="InterPro"/>
</dbReference>
<reference evidence="2 3" key="1">
    <citation type="submission" date="2019-11" db="EMBL/GenBank/DDBJ databases">
        <title>Whole-genome sequence of a Rhodoblastus acidophilus DSM 142.</title>
        <authorList>
            <person name="Kyndt J.A."/>
            <person name="Meyer T.E."/>
        </authorList>
    </citation>
    <scope>NUCLEOTIDE SEQUENCE [LARGE SCALE GENOMIC DNA]</scope>
    <source>
        <strain evidence="2 3">DSM 142</strain>
    </source>
</reference>
<proteinExistence type="predicted"/>
<name>A0A6N8DTL0_RHOAC</name>
<dbReference type="SMART" id="SM00421">
    <property type="entry name" value="HTH_LUXR"/>
    <property type="match status" value="1"/>
</dbReference>
<dbReference type="InterPro" id="IPR000792">
    <property type="entry name" value="Tscrpt_reg_LuxR_C"/>
</dbReference>
<dbReference type="InterPro" id="IPR036388">
    <property type="entry name" value="WH-like_DNA-bd_sf"/>
</dbReference>
<gene>
    <name evidence="2" type="ORF">GJ654_16175</name>
</gene>
<dbReference type="OrthoDB" id="5497412at2"/>
<dbReference type="InterPro" id="IPR016032">
    <property type="entry name" value="Sig_transdc_resp-reg_C-effctor"/>
</dbReference>
<feature type="domain" description="HTH luxR-type" evidence="1">
    <location>
        <begin position="293"/>
        <end position="350"/>
    </location>
</feature>